<dbReference type="Proteomes" id="UP000887013">
    <property type="component" value="Unassembled WGS sequence"/>
</dbReference>
<comment type="caution">
    <text evidence="3">The sequence shown here is derived from an EMBL/GenBank/DDBJ whole genome shotgun (WGS) entry which is preliminary data.</text>
</comment>
<keyword evidence="1" id="KW-1133">Transmembrane helix</keyword>
<name>A0A8X6NHK2_NEPPI</name>
<evidence type="ECO:0000313" key="3">
    <source>
        <dbReference type="EMBL" id="GFT13729.1"/>
    </source>
</evidence>
<feature type="transmembrane region" description="Helical" evidence="1">
    <location>
        <begin position="103"/>
        <end position="123"/>
    </location>
</feature>
<evidence type="ECO:0000313" key="5">
    <source>
        <dbReference type="Proteomes" id="UP000887013"/>
    </source>
</evidence>
<evidence type="ECO:0000256" key="1">
    <source>
        <dbReference type="SAM" id="Phobius"/>
    </source>
</evidence>
<gene>
    <name evidence="4" type="ORF">NPIL_330221</name>
    <name evidence="3" type="ORF">NPIL_342831</name>
</gene>
<dbReference type="OrthoDB" id="2121711at2759"/>
<dbReference type="AlphaFoldDB" id="A0A8X6NHK2"/>
<dbReference type="Pfam" id="PF21886">
    <property type="entry name" value="BRF2-like_C_cyclin_rpt"/>
    <property type="match status" value="1"/>
</dbReference>
<reference evidence="3" key="1">
    <citation type="submission" date="2020-08" db="EMBL/GenBank/DDBJ databases">
        <title>Multicomponent nature underlies the extraordinary mechanical properties of spider dragline silk.</title>
        <authorList>
            <person name="Kono N."/>
            <person name="Nakamura H."/>
            <person name="Mori M."/>
            <person name="Yoshida Y."/>
            <person name="Ohtoshi R."/>
            <person name="Malay A.D."/>
            <person name="Moran D.A.P."/>
            <person name="Tomita M."/>
            <person name="Numata K."/>
            <person name="Arakawa K."/>
        </authorList>
    </citation>
    <scope>NUCLEOTIDE SEQUENCE</scope>
</reference>
<dbReference type="EMBL" id="BMAW01104324">
    <property type="protein sequence ID" value="GFT13729.1"/>
    <property type="molecule type" value="Genomic_DNA"/>
</dbReference>
<evidence type="ECO:0000313" key="4">
    <source>
        <dbReference type="EMBL" id="GFU35964.1"/>
    </source>
</evidence>
<proteinExistence type="predicted"/>
<accession>A0A8X6NHK2</accession>
<feature type="domain" description="BRF2-like C-terminal" evidence="2">
    <location>
        <begin position="70"/>
        <end position="177"/>
    </location>
</feature>
<keyword evidence="1" id="KW-0472">Membrane</keyword>
<evidence type="ECO:0000259" key="2">
    <source>
        <dbReference type="Pfam" id="PF21886"/>
    </source>
</evidence>
<protein>
    <recommendedName>
        <fullName evidence="2">BRF2-like C-terminal domain-containing protein</fullName>
    </recommendedName>
</protein>
<organism evidence="3 5">
    <name type="scientific">Nephila pilipes</name>
    <name type="common">Giant wood spider</name>
    <name type="synonym">Nephila maculata</name>
    <dbReference type="NCBI Taxonomy" id="299642"/>
    <lineage>
        <taxon>Eukaryota</taxon>
        <taxon>Metazoa</taxon>
        <taxon>Ecdysozoa</taxon>
        <taxon>Arthropoda</taxon>
        <taxon>Chelicerata</taxon>
        <taxon>Arachnida</taxon>
        <taxon>Araneae</taxon>
        <taxon>Araneomorphae</taxon>
        <taxon>Entelegynae</taxon>
        <taxon>Araneoidea</taxon>
        <taxon>Nephilidae</taxon>
        <taxon>Nephila</taxon>
    </lineage>
</organism>
<keyword evidence="5" id="KW-1185">Reference proteome</keyword>
<dbReference type="InterPro" id="IPR054078">
    <property type="entry name" value="BRF2-like_C"/>
</dbReference>
<sequence>MRLKANCSRRDLVQFFGFVKLYCSNLDDSVPIYKYHNFSDEPRSSNASKDLELSVRKVITAIDIGAKHPNFNGTNEEFISRTLDLVKLAHSCWVTADRPLKGIIIVCAYFCFLSMCPVPIFSLKRFCRDFDLSYRKAEERHKDVKKMLLRLGRKIPLNPGIYVDDTNILRHLHYVLKNCDWLRKNVLPYIRTKNEFLRQEYILYRMDLRDRRV</sequence>
<dbReference type="EMBL" id="BMAW01034611">
    <property type="protein sequence ID" value="GFU35964.1"/>
    <property type="molecule type" value="Genomic_DNA"/>
</dbReference>
<keyword evidence="1" id="KW-0812">Transmembrane</keyword>